<organism evidence="1 2">
    <name type="scientific">Streptococcus gordonii (strain Challis / ATCC 35105 / BCRC 15272 / CH1 / DL1 / V288)</name>
    <dbReference type="NCBI Taxonomy" id="467705"/>
    <lineage>
        <taxon>Bacteria</taxon>
        <taxon>Bacillati</taxon>
        <taxon>Bacillota</taxon>
        <taxon>Bacilli</taxon>
        <taxon>Lactobacillales</taxon>
        <taxon>Streptococcaceae</taxon>
        <taxon>Streptococcus</taxon>
    </lineage>
</organism>
<protein>
    <submittedName>
        <fullName evidence="1">Uncharacterized protein</fullName>
    </submittedName>
</protein>
<dbReference type="KEGG" id="sgo:SGO_0702"/>
<sequence length="78" mass="8380">MLCPLLAPLTQEKPIAQRQNVDTIGFENQDYLTASLSALPALKAGTLEAAILISLPVCGLRPLRAARSRTSKLPKPIN</sequence>
<dbReference type="HOGENOM" id="CLU_2620535_0_0_9"/>
<accession>A8AW44</accession>
<keyword evidence="2" id="KW-1185">Reference proteome</keyword>
<dbReference type="STRING" id="467705.SGO_0702"/>
<name>A8AW44_STRGC</name>
<evidence type="ECO:0000313" key="2">
    <source>
        <dbReference type="Proteomes" id="UP000001131"/>
    </source>
</evidence>
<dbReference type="EMBL" id="CP000725">
    <property type="protein sequence ID" value="ABV09237.1"/>
    <property type="molecule type" value="Genomic_DNA"/>
</dbReference>
<evidence type="ECO:0000313" key="1">
    <source>
        <dbReference type="EMBL" id="ABV09237.1"/>
    </source>
</evidence>
<gene>
    <name evidence="1" type="ordered locus">SGO_0702</name>
</gene>
<dbReference type="Proteomes" id="UP000001131">
    <property type="component" value="Chromosome"/>
</dbReference>
<reference evidence="1 2" key="1">
    <citation type="journal article" date="2007" name="J. Bacteriol.">
        <title>Genome-wide transcriptional changes in Streptococcus gordonii in response to competence signaling peptide.</title>
        <authorList>
            <person name="Vickerman M.M."/>
            <person name="Iobst S."/>
            <person name="Jesionowski A.M."/>
            <person name="Gill S.R."/>
        </authorList>
    </citation>
    <scope>NUCLEOTIDE SEQUENCE [LARGE SCALE GENOMIC DNA]</scope>
    <source>
        <strain evidence="2">Challis / ATCC 35105 / BCRC 15272 / CH1 / DL1 / V288</strain>
    </source>
</reference>
<dbReference type="AlphaFoldDB" id="A8AW44"/>
<proteinExistence type="predicted"/>